<evidence type="ECO:0000313" key="5">
    <source>
        <dbReference type="Proteomes" id="UP000613582"/>
    </source>
</evidence>
<gene>
    <name evidence="4" type="ORF">GCM10011342_02670</name>
</gene>
<dbReference type="Proteomes" id="UP000613582">
    <property type="component" value="Unassembled WGS sequence"/>
</dbReference>
<keyword evidence="5" id="KW-1185">Reference proteome</keyword>
<keyword evidence="1" id="KW-0732">Signal</keyword>
<dbReference type="AlphaFoldDB" id="A0A8J2V3K6"/>
<dbReference type="Gene3D" id="1.10.530.10">
    <property type="match status" value="1"/>
</dbReference>
<feature type="chain" id="PRO_5035281124" description="Lytic murein transglycosylase" evidence="1">
    <location>
        <begin position="22"/>
        <end position="404"/>
    </location>
</feature>
<accession>A0A8J2V3K6</accession>
<dbReference type="PANTHER" id="PTHR30163">
    <property type="entry name" value="MEMBRANE-BOUND LYTIC MUREIN TRANSGLYCOSYLASE B"/>
    <property type="match status" value="1"/>
</dbReference>
<organism evidence="4 5">
    <name type="scientific">Aquisalinus flavus</name>
    <dbReference type="NCBI Taxonomy" id="1526572"/>
    <lineage>
        <taxon>Bacteria</taxon>
        <taxon>Pseudomonadati</taxon>
        <taxon>Pseudomonadota</taxon>
        <taxon>Alphaproteobacteria</taxon>
        <taxon>Parvularculales</taxon>
        <taxon>Parvularculaceae</taxon>
        <taxon>Aquisalinus</taxon>
    </lineage>
</organism>
<dbReference type="InterPro" id="IPR036365">
    <property type="entry name" value="PGBD-like_sf"/>
</dbReference>
<name>A0A8J2V3K6_9PROT</name>
<evidence type="ECO:0000313" key="4">
    <source>
        <dbReference type="EMBL" id="GGC97216.1"/>
    </source>
</evidence>
<dbReference type="SUPFAM" id="SSF53955">
    <property type="entry name" value="Lysozyme-like"/>
    <property type="match status" value="1"/>
</dbReference>
<feature type="domain" description="Transglycosylase SLT" evidence="3">
    <location>
        <begin position="31"/>
        <end position="325"/>
    </location>
</feature>
<dbReference type="GO" id="GO:0009253">
    <property type="term" value="P:peptidoglycan catabolic process"/>
    <property type="evidence" value="ECO:0007669"/>
    <property type="project" value="TreeGrafter"/>
</dbReference>
<feature type="signal peptide" evidence="1">
    <location>
        <begin position="1"/>
        <end position="21"/>
    </location>
</feature>
<dbReference type="SUPFAM" id="SSF47090">
    <property type="entry name" value="PGBD-like"/>
    <property type="match status" value="1"/>
</dbReference>
<evidence type="ECO:0000259" key="2">
    <source>
        <dbReference type="Pfam" id="PF01471"/>
    </source>
</evidence>
<dbReference type="InterPro" id="IPR043426">
    <property type="entry name" value="MltB-like"/>
</dbReference>
<comment type="caution">
    <text evidence="4">The sequence shown here is derived from an EMBL/GenBank/DDBJ whole genome shotgun (WGS) entry which is preliminary data.</text>
</comment>
<dbReference type="Gene3D" id="1.10.8.350">
    <property type="entry name" value="Bacterial muramidase"/>
    <property type="match status" value="1"/>
</dbReference>
<proteinExistence type="predicted"/>
<dbReference type="EMBL" id="BMGH01000001">
    <property type="protein sequence ID" value="GGC97216.1"/>
    <property type="molecule type" value="Genomic_DNA"/>
</dbReference>
<sequence length="404" mass="43465">MTLRPLAFLAAAGALSFGGLAAAQDDGETGFAAWKDAFRASAIEQGIPASVYDAEMESVTRIPRVMELNADQPEFTKAIWEYLEIAVSDTRVSNGLNNYNANRELLAEIEGAYGVDAEIITAIWGLESAYGQILGNYDVLSALATLGYEGRRTSFGREQLVAALEIIAKDYADRDQLKGSWAGAMGQTQFIPTTYLAYAVDQNADGRRNLWADLPDVFGSTANYLRKSGYTADQPWGFEVSLPDDFDYSTADRSIRKSAASWSQAGVTRADGTPLGDHIDLNEEGFIFVPAGSAGPAFIAFSNFNAILRYNNSTSYALGIGLLSDHIAGRATGFSKDWPRNDRPLSLSERKSLQQALADAGYDPGPVDGIIGAGTRAALRKWQADNGMEPDGYASDAVLEALQG</sequence>
<dbReference type="InterPro" id="IPR023346">
    <property type="entry name" value="Lysozyme-like_dom_sf"/>
</dbReference>
<evidence type="ECO:0000256" key="1">
    <source>
        <dbReference type="SAM" id="SignalP"/>
    </source>
</evidence>
<dbReference type="Pfam" id="PF13406">
    <property type="entry name" value="SLT_2"/>
    <property type="match status" value="1"/>
</dbReference>
<dbReference type="NCBIfam" id="TIGR02283">
    <property type="entry name" value="MltB_2"/>
    <property type="match status" value="1"/>
</dbReference>
<dbReference type="GO" id="GO:0008933">
    <property type="term" value="F:peptidoglycan lytic transglycosylase activity"/>
    <property type="evidence" value="ECO:0007669"/>
    <property type="project" value="TreeGrafter"/>
</dbReference>
<dbReference type="Pfam" id="PF01471">
    <property type="entry name" value="PG_binding_1"/>
    <property type="match status" value="1"/>
</dbReference>
<dbReference type="Gene3D" id="1.10.101.10">
    <property type="entry name" value="PGBD-like superfamily/PGBD"/>
    <property type="match status" value="1"/>
</dbReference>
<dbReference type="RefSeq" id="WP_188159502.1">
    <property type="nucleotide sequence ID" value="NZ_BMGH01000001.1"/>
</dbReference>
<dbReference type="InterPro" id="IPR036366">
    <property type="entry name" value="PGBDSf"/>
</dbReference>
<feature type="domain" description="Peptidoglycan binding-like" evidence="2">
    <location>
        <begin position="348"/>
        <end position="402"/>
    </location>
</feature>
<reference evidence="4" key="2">
    <citation type="submission" date="2020-09" db="EMBL/GenBank/DDBJ databases">
        <authorList>
            <person name="Sun Q."/>
            <person name="Zhou Y."/>
        </authorList>
    </citation>
    <scope>NUCLEOTIDE SEQUENCE</scope>
    <source>
        <strain evidence="4">CGMCC 1.12921</strain>
    </source>
</reference>
<dbReference type="InterPro" id="IPR011970">
    <property type="entry name" value="MltB_2"/>
</dbReference>
<dbReference type="InterPro" id="IPR031304">
    <property type="entry name" value="SLT_2"/>
</dbReference>
<evidence type="ECO:0008006" key="6">
    <source>
        <dbReference type="Google" id="ProtNLM"/>
    </source>
</evidence>
<protein>
    <recommendedName>
        <fullName evidence="6">Lytic murein transglycosylase</fullName>
    </recommendedName>
</protein>
<evidence type="ECO:0000259" key="3">
    <source>
        <dbReference type="Pfam" id="PF13406"/>
    </source>
</evidence>
<reference evidence="4" key="1">
    <citation type="journal article" date="2014" name="Int. J. Syst. Evol. Microbiol.">
        <title>Complete genome sequence of Corynebacterium casei LMG S-19264T (=DSM 44701T), isolated from a smear-ripened cheese.</title>
        <authorList>
            <consortium name="US DOE Joint Genome Institute (JGI-PGF)"/>
            <person name="Walter F."/>
            <person name="Albersmeier A."/>
            <person name="Kalinowski J."/>
            <person name="Ruckert C."/>
        </authorList>
    </citation>
    <scope>NUCLEOTIDE SEQUENCE</scope>
    <source>
        <strain evidence="4">CGMCC 1.12921</strain>
    </source>
</reference>
<dbReference type="PANTHER" id="PTHR30163:SF8">
    <property type="entry name" value="LYTIC MUREIN TRANSGLYCOSYLASE"/>
    <property type="match status" value="1"/>
</dbReference>
<dbReference type="InterPro" id="IPR002477">
    <property type="entry name" value="Peptidoglycan-bd-like"/>
</dbReference>